<dbReference type="InterPro" id="IPR050490">
    <property type="entry name" value="Bact_solute-bd_prot1"/>
</dbReference>
<dbReference type="PROSITE" id="PS51257">
    <property type="entry name" value="PROKAR_LIPOPROTEIN"/>
    <property type="match status" value="1"/>
</dbReference>
<evidence type="ECO:0000313" key="6">
    <source>
        <dbReference type="EMBL" id="NYE69298.1"/>
    </source>
</evidence>
<dbReference type="Proteomes" id="UP000569914">
    <property type="component" value="Unassembled WGS sequence"/>
</dbReference>
<evidence type="ECO:0000256" key="1">
    <source>
        <dbReference type="ARBA" id="ARBA00004196"/>
    </source>
</evidence>
<name>A0A7Y9LA11_9ACTN</name>
<comment type="similarity">
    <text evidence="2">Belongs to the bacterial solute-binding protein 1 family.</text>
</comment>
<dbReference type="Gene3D" id="3.40.190.10">
    <property type="entry name" value="Periplasmic binding protein-like II"/>
    <property type="match status" value="1"/>
</dbReference>
<protein>
    <submittedName>
        <fullName evidence="6">Putative aldouronate transport system substrate-binding protein</fullName>
    </submittedName>
</protein>
<dbReference type="Pfam" id="PF13416">
    <property type="entry name" value="SBP_bac_8"/>
    <property type="match status" value="1"/>
</dbReference>
<comment type="subcellular location">
    <subcellularLocation>
        <location evidence="1">Cell envelope</location>
    </subcellularLocation>
</comment>
<evidence type="ECO:0000256" key="4">
    <source>
        <dbReference type="ARBA" id="ARBA00022729"/>
    </source>
</evidence>
<evidence type="ECO:0000256" key="2">
    <source>
        <dbReference type="ARBA" id="ARBA00008520"/>
    </source>
</evidence>
<proteinExistence type="inferred from homology"/>
<dbReference type="GO" id="GO:0030313">
    <property type="term" value="C:cell envelope"/>
    <property type="evidence" value="ECO:0007669"/>
    <property type="project" value="UniProtKB-SubCell"/>
</dbReference>
<gene>
    <name evidence="6" type="ORF">BKA15_000627</name>
</gene>
<keyword evidence="3" id="KW-0813">Transport</keyword>
<comment type="caution">
    <text evidence="6">The sequence shown here is derived from an EMBL/GenBank/DDBJ whole genome shotgun (WGS) entry which is preliminary data.</text>
</comment>
<dbReference type="InterPro" id="IPR006059">
    <property type="entry name" value="SBP"/>
</dbReference>
<evidence type="ECO:0000256" key="5">
    <source>
        <dbReference type="SAM" id="MobiDB-lite"/>
    </source>
</evidence>
<keyword evidence="7" id="KW-1185">Reference proteome</keyword>
<feature type="region of interest" description="Disordered" evidence="5">
    <location>
        <begin position="24"/>
        <end position="45"/>
    </location>
</feature>
<dbReference type="EMBL" id="JACCBU010000001">
    <property type="protein sequence ID" value="NYE69298.1"/>
    <property type="molecule type" value="Genomic_DNA"/>
</dbReference>
<dbReference type="SUPFAM" id="SSF53850">
    <property type="entry name" value="Periplasmic binding protein-like II"/>
    <property type="match status" value="1"/>
</dbReference>
<organism evidence="6 7">
    <name type="scientific">Microlunatus parietis</name>
    <dbReference type="NCBI Taxonomy" id="682979"/>
    <lineage>
        <taxon>Bacteria</taxon>
        <taxon>Bacillati</taxon>
        <taxon>Actinomycetota</taxon>
        <taxon>Actinomycetes</taxon>
        <taxon>Propionibacteriales</taxon>
        <taxon>Propionibacteriaceae</taxon>
        <taxon>Microlunatus</taxon>
    </lineage>
</organism>
<accession>A0A7Y9LA11</accession>
<evidence type="ECO:0000313" key="7">
    <source>
        <dbReference type="Proteomes" id="UP000569914"/>
    </source>
</evidence>
<evidence type="ECO:0000256" key="3">
    <source>
        <dbReference type="ARBA" id="ARBA00022448"/>
    </source>
</evidence>
<dbReference type="AlphaFoldDB" id="A0A7Y9LA11"/>
<reference evidence="6 7" key="1">
    <citation type="submission" date="2020-07" db="EMBL/GenBank/DDBJ databases">
        <title>Sequencing the genomes of 1000 actinobacteria strains.</title>
        <authorList>
            <person name="Klenk H.-P."/>
        </authorList>
    </citation>
    <scope>NUCLEOTIDE SEQUENCE [LARGE SCALE GENOMIC DNA]</scope>
    <source>
        <strain evidence="6 7">DSM 22083</strain>
    </source>
</reference>
<feature type="compositionally biased region" description="Polar residues" evidence="5">
    <location>
        <begin position="24"/>
        <end position="35"/>
    </location>
</feature>
<sequence length="536" mass="57770">MDRRGFLFGTSLTAAAVAVGLSGCTDQTGQPSSREAGSGELPTRVPFASVKPDLPELDGGVPPGYFTYPADPVKRDGFPYQGASGPITALLQGNAAGTPRGSNPWWKAIEEASGFGFTIASVVSADYQAKLQVTLAGGDVPDLVQIVNVPGLPGVLDKYFADLSPYLSGDAIKEFPGLAAIPTETWKIPMVNGRLWGIAQPRPPAGRIASYRGDLFAKYGITEPPDLRDGQDFLEVCKQVSDPKNSIYAMGADPAGWMMPAMLEMMGAPNVWSEEAGKFTHQYETEVFKAALDQVTQMFKAGYLHPDSASAGAENYTWWQGGRTSIYIQSIAGWSGYAKQFPQWKLDVLTLPKWEGDGPAAKHLLEAGYGAYVAIKKGSEERIKELLHFADFVASPFGTQEQLLLGYGVEGTHFKRENGEPVSLPPAQTDVPPGLGYIGAQGSAVVYTPNDKTIVQKQYDYLKTVLPTGVDNPARGLYSEASVTSGASAATAINDLQKEIIIGRKPLSDWDAGVQRWLSETGEEQRTQYQEALQKR</sequence>
<dbReference type="RefSeq" id="WP_179748041.1">
    <property type="nucleotide sequence ID" value="NZ_JACCBU010000001.1"/>
</dbReference>
<dbReference type="PANTHER" id="PTHR43649:SF31">
    <property type="entry name" value="SN-GLYCEROL-3-PHOSPHATE-BINDING PERIPLASMIC PROTEIN UGPB"/>
    <property type="match status" value="1"/>
</dbReference>
<keyword evidence="4" id="KW-0732">Signal</keyword>
<dbReference type="PANTHER" id="PTHR43649">
    <property type="entry name" value="ARABINOSE-BINDING PROTEIN-RELATED"/>
    <property type="match status" value="1"/>
</dbReference>